<name>A0A176WSP0_MARPO</name>
<organism evidence="2 3">
    <name type="scientific">Marchantia polymorpha subsp. ruderalis</name>
    <dbReference type="NCBI Taxonomy" id="1480154"/>
    <lineage>
        <taxon>Eukaryota</taxon>
        <taxon>Viridiplantae</taxon>
        <taxon>Streptophyta</taxon>
        <taxon>Embryophyta</taxon>
        <taxon>Marchantiophyta</taxon>
        <taxon>Marchantiopsida</taxon>
        <taxon>Marchantiidae</taxon>
        <taxon>Marchantiales</taxon>
        <taxon>Marchantiaceae</taxon>
        <taxon>Marchantia</taxon>
    </lineage>
</organism>
<dbReference type="AlphaFoldDB" id="A0A176WSP0"/>
<dbReference type="Proteomes" id="UP000077202">
    <property type="component" value="Unassembled WGS sequence"/>
</dbReference>
<accession>A0A176WSP0</accession>
<gene>
    <name evidence="2" type="ORF">AXG93_392s1650</name>
</gene>
<feature type="region of interest" description="Disordered" evidence="1">
    <location>
        <begin position="135"/>
        <end position="168"/>
    </location>
</feature>
<reference evidence="2" key="1">
    <citation type="submission" date="2016-03" db="EMBL/GenBank/DDBJ databases">
        <title>Mechanisms controlling the formation of the plant cell surface in tip-growing cells are functionally conserved among land plants.</title>
        <authorList>
            <person name="Honkanen S."/>
            <person name="Jones V.A."/>
            <person name="Morieri G."/>
            <person name="Champion C."/>
            <person name="Hetherington A.J."/>
            <person name="Kelly S."/>
            <person name="Saint-Marcoux D."/>
            <person name="Proust H."/>
            <person name="Prescott H."/>
            <person name="Dolan L."/>
        </authorList>
    </citation>
    <scope>NUCLEOTIDE SEQUENCE [LARGE SCALE GENOMIC DNA]</scope>
    <source>
        <tissue evidence="2">Whole gametophyte</tissue>
    </source>
</reference>
<dbReference type="EMBL" id="LVLJ01000203">
    <property type="protein sequence ID" value="OAE35316.1"/>
    <property type="molecule type" value="Genomic_DNA"/>
</dbReference>
<keyword evidence="3" id="KW-1185">Reference proteome</keyword>
<evidence type="ECO:0000313" key="3">
    <source>
        <dbReference type="Proteomes" id="UP000077202"/>
    </source>
</evidence>
<comment type="caution">
    <text evidence="2">The sequence shown here is derived from an EMBL/GenBank/DDBJ whole genome shotgun (WGS) entry which is preliminary data.</text>
</comment>
<evidence type="ECO:0000256" key="1">
    <source>
        <dbReference type="SAM" id="MobiDB-lite"/>
    </source>
</evidence>
<evidence type="ECO:0000313" key="2">
    <source>
        <dbReference type="EMBL" id="OAE35316.1"/>
    </source>
</evidence>
<feature type="region of interest" description="Disordered" evidence="1">
    <location>
        <begin position="1"/>
        <end position="23"/>
    </location>
</feature>
<sequence>MVRKWLREKDQPPRGYRPHPEMANERLGADRKRRNVAVALLQILQPHRTTYMTSWQVGFVELALAGTPIHWVRILWKVTRLHAGEEKGGSINYLFPFSINFYRSMGCLTAEEWVQFSLLSRANPRKYVRDVEVDTDPDEVPASTPSAQLRAEEESRGARAPRKRKWDGDAGLNQRELLAVLVRHRANNEPA</sequence>
<proteinExistence type="predicted"/>
<protein>
    <submittedName>
        <fullName evidence="2">Uncharacterized protein</fullName>
    </submittedName>
</protein>